<dbReference type="Pfam" id="PF05709">
    <property type="entry name" value="Sipho_tail"/>
    <property type="match status" value="1"/>
</dbReference>
<organism evidence="2 3">
    <name type="scientific">Ligilactobacillus ruminis</name>
    <dbReference type="NCBI Taxonomy" id="1623"/>
    <lineage>
        <taxon>Bacteria</taxon>
        <taxon>Bacillati</taxon>
        <taxon>Bacillota</taxon>
        <taxon>Bacilli</taxon>
        <taxon>Lactobacillales</taxon>
        <taxon>Lactobacillaceae</taxon>
        <taxon>Ligilactobacillus</taxon>
    </lineage>
</organism>
<feature type="domain" description="Siphovirus-type tail component RIFT-related" evidence="1">
    <location>
        <begin position="48"/>
        <end position="137"/>
    </location>
</feature>
<proteinExistence type="predicted"/>
<evidence type="ECO:0000313" key="3">
    <source>
        <dbReference type="Proteomes" id="UP000182089"/>
    </source>
</evidence>
<dbReference type="InterPro" id="IPR008841">
    <property type="entry name" value="Siphovirus-type_tail_N"/>
</dbReference>
<protein>
    <submittedName>
        <fullName evidence="2">Phage tail protein</fullName>
    </submittedName>
</protein>
<evidence type="ECO:0000313" key="2">
    <source>
        <dbReference type="EMBL" id="SEM45743.1"/>
    </source>
</evidence>
<name>A0ABY1A9Z5_9LACO</name>
<dbReference type="EMBL" id="FOCC01000003">
    <property type="protein sequence ID" value="SEM45743.1"/>
    <property type="molecule type" value="Genomic_DNA"/>
</dbReference>
<gene>
    <name evidence="2" type="ORF">SAMN05216431_1032</name>
</gene>
<dbReference type="Proteomes" id="UP000182089">
    <property type="component" value="Unassembled WGS sequence"/>
</dbReference>
<evidence type="ECO:0000259" key="1">
    <source>
        <dbReference type="Pfam" id="PF05709"/>
    </source>
</evidence>
<accession>A0ABY1A9Z5</accession>
<reference evidence="2 3" key="1">
    <citation type="submission" date="2016-10" db="EMBL/GenBank/DDBJ databases">
        <authorList>
            <person name="Varghese N."/>
            <person name="Submissions S."/>
        </authorList>
    </citation>
    <scope>NUCLEOTIDE SEQUENCE [LARGE SCALE GENOMIC DNA]</scope>
    <source>
        <strain evidence="2 3">WC1T17</strain>
    </source>
</reference>
<sequence length="295" mass="33689">MISKKRPKLWVKFKPDIGVEEDEIDIETIAPNFYFLGDQENPSLTSTYLSDTMYDGQTFVHAQYQPTTITANFYLRFKDWYGFRLAKHDIVRFFGRKGVYRIRTDTHRGMVRYVRTNTFDISPAETEAKYSLFSIGFTNYCGLGYSLGTSSDLKTYDSELWQMGMNLPNMEDIPYEFSDYDGLNTFKIYNPSDVVIDPYYQQSELKITMNVGVNSLVELDNLTTGDTYTVKTGNVSTNKIVIDGIETTINGVASTSATNYGVITLVQGWNQFRVTSSYKPVTSIAFDFPFVYLPS</sequence>
<comment type="caution">
    <text evidence="2">The sequence shown here is derived from an EMBL/GenBank/DDBJ whole genome shotgun (WGS) entry which is preliminary data.</text>
</comment>